<feature type="transmembrane region" description="Helical" evidence="1">
    <location>
        <begin position="75"/>
        <end position="94"/>
    </location>
</feature>
<dbReference type="Proteomes" id="UP000244168">
    <property type="component" value="Unassembled WGS sequence"/>
</dbReference>
<dbReference type="RefSeq" id="WP_107830443.1">
    <property type="nucleotide sequence ID" value="NZ_CP160205.1"/>
</dbReference>
<dbReference type="InterPro" id="IPR012861">
    <property type="entry name" value="DUF1634"/>
</dbReference>
<keyword evidence="3" id="KW-1185">Reference proteome</keyword>
<keyword evidence="1" id="KW-1133">Transmembrane helix</keyword>
<comment type="caution">
    <text evidence="2">The sequence shown here is derived from an EMBL/GenBank/DDBJ whole genome shotgun (WGS) entry which is preliminary data.</text>
</comment>
<organism evidence="2 3">
    <name type="scientific">Mucilaginibacter yixingensis</name>
    <dbReference type="NCBI Taxonomy" id="1295612"/>
    <lineage>
        <taxon>Bacteria</taxon>
        <taxon>Pseudomonadati</taxon>
        <taxon>Bacteroidota</taxon>
        <taxon>Sphingobacteriia</taxon>
        <taxon>Sphingobacteriales</taxon>
        <taxon>Sphingobacteriaceae</taxon>
        <taxon>Mucilaginibacter</taxon>
    </lineage>
</organism>
<evidence type="ECO:0000313" key="2">
    <source>
        <dbReference type="EMBL" id="PTQ94073.1"/>
    </source>
</evidence>
<evidence type="ECO:0000313" key="3">
    <source>
        <dbReference type="Proteomes" id="UP000244168"/>
    </source>
</evidence>
<feature type="transmembrane region" description="Helical" evidence="1">
    <location>
        <begin position="12"/>
        <end position="40"/>
    </location>
</feature>
<keyword evidence="1" id="KW-0472">Membrane</keyword>
<reference evidence="2 3" key="1">
    <citation type="submission" date="2018-04" db="EMBL/GenBank/DDBJ databases">
        <title>Genomic Encyclopedia of Archaeal and Bacterial Type Strains, Phase II (KMG-II): from individual species to whole genera.</title>
        <authorList>
            <person name="Goeker M."/>
        </authorList>
    </citation>
    <scope>NUCLEOTIDE SEQUENCE [LARGE SCALE GENOMIC DNA]</scope>
    <source>
        <strain evidence="2 3">DSM 26809</strain>
    </source>
</reference>
<name>A0A2T5J6B0_9SPHI</name>
<gene>
    <name evidence="2" type="ORF">C8P68_107136</name>
</gene>
<dbReference type="Pfam" id="PF07843">
    <property type="entry name" value="DUF1634"/>
    <property type="match status" value="1"/>
</dbReference>
<accession>A0A2T5J6B0</accession>
<protein>
    <submittedName>
        <fullName evidence="2">Putative membrane protein</fullName>
    </submittedName>
</protein>
<proteinExistence type="predicted"/>
<keyword evidence="1" id="KW-0812">Transmembrane</keyword>
<evidence type="ECO:0000256" key="1">
    <source>
        <dbReference type="SAM" id="Phobius"/>
    </source>
</evidence>
<feature type="transmembrane region" description="Helical" evidence="1">
    <location>
        <begin position="106"/>
        <end position="127"/>
    </location>
</feature>
<dbReference type="AlphaFoldDB" id="A0A2T5J6B0"/>
<dbReference type="EMBL" id="QAOQ01000007">
    <property type="protein sequence ID" value="PTQ94073.1"/>
    <property type="molecule type" value="Genomic_DNA"/>
</dbReference>
<dbReference type="OrthoDB" id="1072981at2"/>
<sequence length="128" mass="14199">MAEKRQFKDKNMQLIIGWLLRLGVGISMLIVLAGGILYLWRHQHSHSDYSTFKGVPQFVHPRNIIASILAGKGQAMIQAGIIFLIATPVMRVIFSAIGFILERDRLYTAISILVLLVILTSMLSGHAG</sequence>